<protein>
    <recommendedName>
        <fullName evidence="4">Aminotransferase-like plant mobile domain-containing protein</fullName>
    </recommendedName>
</protein>
<proteinExistence type="predicted"/>
<gene>
    <name evidence="2" type="ORF">PIB30_041814</name>
</gene>
<organism evidence="2 3">
    <name type="scientific">Stylosanthes scabra</name>
    <dbReference type="NCBI Taxonomy" id="79078"/>
    <lineage>
        <taxon>Eukaryota</taxon>
        <taxon>Viridiplantae</taxon>
        <taxon>Streptophyta</taxon>
        <taxon>Embryophyta</taxon>
        <taxon>Tracheophyta</taxon>
        <taxon>Spermatophyta</taxon>
        <taxon>Magnoliopsida</taxon>
        <taxon>eudicotyledons</taxon>
        <taxon>Gunneridae</taxon>
        <taxon>Pentapetalae</taxon>
        <taxon>rosids</taxon>
        <taxon>fabids</taxon>
        <taxon>Fabales</taxon>
        <taxon>Fabaceae</taxon>
        <taxon>Papilionoideae</taxon>
        <taxon>50 kb inversion clade</taxon>
        <taxon>dalbergioids sensu lato</taxon>
        <taxon>Dalbergieae</taxon>
        <taxon>Pterocarpus clade</taxon>
        <taxon>Stylosanthes</taxon>
    </lineage>
</organism>
<reference evidence="2 3" key="1">
    <citation type="journal article" date="2023" name="Plants (Basel)">
        <title>Bridging the Gap: Combining Genomics and Transcriptomics Approaches to Understand Stylosanthes scabra, an Orphan Legume from the Brazilian Caatinga.</title>
        <authorList>
            <person name="Ferreira-Neto J.R.C."/>
            <person name="da Silva M.D."/>
            <person name="Binneck E."/>
            <person name="de Melo N.F."/>
            <person name="da Silva R.H."/>
            <person name="de Melo A.L.T.M."/>
            <person name="Pandolfi V."/>
            <person name="Bustamante F.O."/>
            <person name="Brasileiro-Vidal A.C."/>
            <person name="Benko-Iseppon A.M."/>
        </authorList>
    </citation>
    <scope>NUCLEOTIDE SEQUENCE [LARGE SCALE GENOMIC DNA]</scope>
    <source>
        <tissue evidence="2">Leaves</tissue>
    </source>
</reference>
<name>A0ABU6ZDT0_9FABA</name>
<evidence type="ECO:0000313" key="2">
    <source>
        <dbReference type="EMBL" id="MED6220120.1"/>
    </source>
</evidence>
<keyword evidence="3" id="KW-1185">Reference proteome</keyword>
<evidence type="ECO:0000256" key="1">
    <source>
        <dbReference type="SAM" id="MobiDB-lite"/>
    </source>
</evidence>
<dbReference type="Proteomes" id="UP001341840">
    <property type="component" value="Unassembled WGS sequence"/>
</dbReference>
<accession>A0ABU6ZDT0</accession>
<dbReference type="EMBL" id="JASCZI010272094">
    <property type="protein sequence ID" value="MED6220120.1"/>
    <property type="molecule type" value="Genomic_DNA"/>
</dbReference>
<evidence type="ECO:0008006" key="4">
    <source>
        <dbReference type="Google" id="ProtNLM"/>
    </source>
</evidence>
<comment type="caution">
    <text evidence="2">The sequence shown here is derived from an EMBL/GenBank/DDBJ whole genome shotgun (WGS) entry which is preliminary data.</text>
</comment>
<sequence length="122" mass="13898">MGSVFLCYTYHCLCRANDRATTDLAGCTPLMMSWIYQRFSWWCPDARNVVVFPLASSLHALCSVRQHGLERGLSVGQTDGTNWSLQPDAPRHKTRKPIFHDPIMHLEDYQSPGRLSDRDGTE</sequence>
<evidence type="ECO:0000313" key="3">
    <source>
        <dbReference type="Proteomes" id="UP001341840"/>
    </source>
</evidence>
<feature type="region of interest" description="Disordered" evidence="1">
    <location>
        <begin position="100"/>
        <end position="122"/>
    </location>
</feature>